<evidence type="ECO:0000313" key="1">
    <source>
        <dbReference type="EMBL" id="RDY09793.1"/>
    </source>
</evidence>
<evidence type="ECO:0000313" key="2">
    <source>
        <dbReference type="Proteomes" id="UP000257109"/>
    </source>
</evidence>
<reference evidence="1" key="1">
    <citation type="submission" date="2018-05" db="EMBL/GenBank/DDBJ databases">
        <title>Draft genome of Mucuna pruriens seed.</title>
        <authorList>
            <person name="Nnadi N.E."/>
            <person name="Vos R."/>
            <person name="Hasami M.H."/>
            <person name="Devisetty U.K."/>
            <person name="Aguiy J.C."/>
        </authorList>
    </citation>
    <scope>NUCLEOTIDE SEQUENCE [LARGE SCALE GENOMIC DNA]</scope>
    <source>
        <strain evidence="1">JCA_2017</strain>
    </source>
</reference>
<dbReference type="Proteomes" id="UP000257109">
    <property type="component" value="Unassembled WGS sequence"/>
</dbReference>
<dbReference type="AlphaFoldDB" id="A0A371I460"/>
<accession>A0A371I460</accession>
<organism evidence="1 2">
    <name type="scientific">Mucuna pruriens</name>
    <name type="common">Velvet bean</name>
    <name type="synonym">Dolichos pruriens</name>
    <dbReference type="NCBI Taxonomy" id="157652"/>
    <lineage>
        <taxon>Eukaryota</taxon>
        <taxon>Viridiplantae</taxon>
        <taxon>Streptophyta</taxon>
        <taxon>Embryophyta</taxon>
        <taxon>Tracheophyta</taxon>
        <taxon>Spermatophyta</taxon>
        <taxon>Magnoliopsida</taxon>
        <taxon>eudicotyledons</taxon>
        <taxon>Gunneridae</taxon>
        <taxon>Pentapetalae</taxon>
        <taxon>rosids</taxon>
        <taxon>fabids</taxon>
        <taxon>Fabales</taxon>
        <taxon>Fabaceae</taxon>
        <taxon>Papilionoideae</taxon>
        <taxon>50 kb inversion clade</taxon>
        <taxon>NPAAA clade</taxon>
        <taxon>indigoferoid/millettioid clade</taxon>
        <taxon>Phaseoleae</taxon>
        <taxon>Mucuna</taxon>
    </lineage>
</organism>
<sequence>MLKSSHLSGFILAARLTPLQQFRACGHLGNDRHSLFIGDASTHRRIDAFIHTKTSIVHTYNLAPSIGVSILLQYGVQSVEWMQFIESEPSNTQQCDFRGSTASRVRNGATAVGNQRLKNIIDELTSLVRQRAAEEHHNRPPMQEYGMCGSQYQAPPFQQQQQQPVQQLDSSSSLEELTKQLTTNNMKFQEDICATLQDLQT</sequence>
<dbReference type="EMBL" id="QJKJ01000969">
    <property type="protein sequence ID" value="RDY09793.1"/>
    <property type="molecule type" value="Genomic_DNA"/>
</dbReference>
<feature type="non-terminal residue" evidence="1">
    <location>
        <position position="1"/>
    </location>
</feature>
<comment type="caution">
    <text evidence="1">The sequence shown here is derived from an EMBL/GenBank/DDBJ whole genome shotgun (WGS) entry which is preliminary data.</text>
</comment>
<name>A0A371I460_MUCPR</name>
<keyword evidence="2" id="KW-1185">Reference proteome</keyword>
<gene>
    <name evidence="1" type="ORF">CR513_05785</name>
</gene>
<protein>
    <submittedName>
        <fullName evidence="1">Uncharacterized protein</fullName>
    </submittedName>
</protein>
<proteinExistence type="predicted"/>